<keyword evidence="3" id="KW-1185">Reference proteome</keyword>
<dbReference type="Pfam" id="PF12571">
    <property type="entry name" value="Phage_tail_fib"/>
    <property type="match status" value="1"/>
</dbReference>
<dbReference type="InterPro" id="IPR022225">
    <property type="entry name" value="Phage_tail_fibre_N"/>
</dbReference>
<dbReference type="EMBL" id="LXEQ01000045">
    <property type="protein sequence ID" value="OAT26532.1"/>
    <property type="molecule type" value="Genomic_DNA"/>
</dbReference>
<organism evidence="2 3">
    <name type="scientific">Buttiauxella ferragutiae ATCC 51602</name>
    <dbReference type="NCBI Taxonomy" id="1354252"/>
    <lineage>
        <taxon>Bacteria</taxon>
        <taxon>Pseudomonadati</taxon>
        <taxon>Pseudomonadota</taxon>
        <taxon>Gammaproteobacteria</taxon>
        <taxon>Enterobacterales</taxon>
        <taxon>Enterobacteriaceae</taxon>
        <taxon>Buttiauxella</taxon>
    </lineage>
</organism>
<protein>
    <submittedName>
        <fullName evidence="2">Tail fiber protein</fullName>
    </submittedName>
</protein>
<proteinExistence type="predicted"/>
<evidence type="ECO:0000259" key="1">
    <source>
        <dbReference type="Pfam" id="PF12571"/>
    </source>
</evidence>
<feature type="domain" description="Phage tail fibre protein N-terminal" evidence="1">
    <location>
        <begin position="4"/>
        <end position="158"/>
    </location>
</feature>
<comment type="caution">
    <text evidence="2">The sequence shown here is derived from an EMBL/GenBank/DDBJ whole genome shotgun (WGS) entry which is preliminary data.</text>
</comment>
<gene>
    <name evidence="2" type="ORF">M976_02693</name>
</gene>
<sequence>MSHAVITKAFTEWKAQQAVNNLPVTLDEFIFALVPDLDLTKPVSNTEGVPAADKIVHRQAVSKTGVVNANSVVYSVTLGADVGDFDFNWIGLVNKATGTLAMIIHAPTQRKIKNDGGQQGNVLVRSMMMEYSGAQSATNITTPAETWQIDFTARLAGMDEAVRLAALDIYGAGAFFDNGFLVAKNGAQYFVTKGLGYVGGLRAALPANQNITVSAKPTKVWADVCYQGTLTSAYQTSIKFTVADSLTDYQVNGVAHYVFALASIDASGAITDLRPKGSLGDQQGNNDFLRKDKSLSDVNDAVAARRNIGLKGAAVLDVGATANTVAAGDDTRIVNALQKGDNLSDVENKAQARANLELKSAALRDVQTARGDVTAGRVLVNGGTFAIGANQVGMHVGDIDFQFGGSGTFVSPGSIKALNGATELAGNAIYVRGTGNKHLWFHDLNGAEIGLLYASDDKVLHMRAGQGPSFDVNSKGDATLQGTGTLYANNVYAKRALCIGDDDTGFLTNGDGSAFIRANNANIGWWDSSKFVLDRYFQANGGLQTSSIELTGGASVIDFHFNGDNDDYNIRLFNNAYNQLSMQGVAANPLFNHSSGQFVGKGISSAWGAEWGNYHTAPFNASDIYASGGDAWCPMIKGHGQKGTGFATSISFGFYIPPNNIFNNPVIYAKNDNGSFGWWMFNNQSGDINYANAQGAFTMATQPWVNGRVSDVQTWVNGNFCTIPQRDAKADISWVRTYFVQSIRFGASGEYQERSNNERVGGGVMTSFADRGSSNYWIRIRPLQYLINDVWYTAAYS</sequence>
<accession>A0ABX2W6H2</accession>
<dbReference type="RefSeq" id="WP_074388549.1">
    <property type="nucleotide sequence ID" value="NZ_LXEQ01000045.1"/>
</dbReference>
<dbReference type="Proteomes" id="UP000078407">
    <property type="component" value="Unassembled WGS sequence"/>
</dbReference>
<evidence type="ECO:0000313" key="2">
    <source>
        <dbReference type="EMBL" id="OAT26532.1"/>
    </source>
</evidence>
<evidence type="ECO:0000313" key="3">
    <source>
        <dbReference type="Proteomes" id="UP000078407"/>
    </source>
</evidence>
<reference evidence="2 3" key="1">
    <citation type="submission" date="2016-04" db="EMBL/GenBank/DDBJ databases">
        <title>ATOL: Assembling a taxonomically balanced genome-scale reconstruction of the evolutionary history of the Enterobacteriaceae.</title>
        <authorList>
            <person name="Plunkett G.III."/>
            <person name="Neeno-Eckwall E.C."/>
            <person name="Glasner J.D."/>
            <person name="Perna N.T."/>
        </authorList>
    </citation>
    <scope>NUCLEOTIDE SEQUENCE [LARGE SCALE GENOMIC DNA]</scope>
    <source>
        <strain evidence="2 3">ATCC 51602</strain>
    </source>
</reference>
<name>A0ABX2W6H2_9ENTR</name>